<feature type="region of interest" description="Disordered" evidence="7">
    <location>
        <begin position="1428"/>
        <end position="1453"/>
    </location>
</feature>
<dbReference type="InterPro" id="IPR032675">
    <property type="entry name" value="LRR_dom_sf"/>
</dbReference>
<dbReference type="InterPro" id="IPR044974">
    <property type="entry name" value="Disease_R_plants"/>
</dbReference>
<dbReference type="InterPro" id="IPR042197">
    <property type="entry name" value="Apaf_helical"/>
</dbReference>
<dbReference type="RefSeq" id="XP_022141862.1">
    <property type="nucleotide sequence ID" value="XM_022286170.1"/>
</dbReference>
<dbReference type="GeneID" id="111012122"/>
<comment type="catalytic activity">
    <reaction evidence="6">
        <text>NAD(+) + H2O = ADP-D-ribose + nicotinamide + H(+)</text>
        <dbReference type="Rhea" id="RHEA:16301"/>
        <dbReference type="ChEBI" id="CHEBI:15377"/>
        <dbReference type="ChEBI" id="CHEBI:15378"/>
        <dbReference type="ChEBI" id="CHEBI:17154"/>
        <dbReference type="ChEBI" id="CHEBI:57540"/>
        <dbReference type="ChEBI" id="CHEBI:57967"/>
        <dbReference type="EC" id="3.2.2.6"/>
    </reaction>
    <physiologicalReaction direction="left-to-right" evidence="6">
        <dbReference type="Rhea" id="RHEA:16302"/>
    </physiologicalReaction>
</comment>
<protein>
    <recommendedName>
        <fullName evidence="1">ADP-ribosyl cyclase/cyclic ADP-ribose hydrolase</fullName>
        <ecNumber evidence="1">3.2.2.6</ecNumber>
    </recommendedName>
</protein>
<dbReference type="OrthoDB" id="1060944at2759"/>
<evidence type="ECO:0000256" key="6">
    <source>
        <dbReference type="ARBA" id="ARBA00047304"/>
    </source>
</evidence>
<reference evidence="10" key="1">
    <citation type="submission" date="2025-08" db="UniProtKB">
        <authorList>
            <consortium name="RefSeq"/>
        </authorList>
    </citation>
    <scope>IDENTIFICATION</scope>
    <source>
        <strain evidence="10">OHB3-1</strain>
    </source>
</reference>
<dbReference type="Gene3D" id="1.10.8.430">
    <property type="entry name" value="Helical domain of apoptotic protease-activating factors"/>
    <property type="match status" value="1"/>
</dbReference>
<keyword evidence="5" id="KW-0520">NAD</keyword>
<dbReference type="PANTHER" id="PTHR11017:SF559">
    <property type="entry name" value="DISEASE RESISTANCE PROTEIN CHL1"/>
    <property type="match status" value="1"/>
</dbReference>
<dbReference type="Gene3D" id="3.40.50.300">
    <property type="entry name" value="P-loop containing nucleotide triphosphate hydrolases"/>
    <property type="match status" value="1"/>
</dbReference>
<dbReference type="PANTHER" id="PTHR11017">
    <property type="entry name" value="LEUCINE-RICH REPEAT-CONTAINING PROTEIN"/>
    <property type="match status" value="1"/>
</dbReference>
<organism evidence="9 10">
    <name type="scientific">Momordica charantia</name>
    <name type="common">Bitter gourd</name>
    <name type="synonym">Balsam pear</name>
    <dbReference type="NCBI Taxonomy" id="3673"/>
    <lineage>
        <taxon>Eukaryota</taxon>
        <taxon>Viridiplantae</taxon>
        <taxon>Streptophyta</taxon>
        <taxon>Embryophyta</taxon>
        <taxon>Tracheophyta</taxon>
        <taxon>Spermatophyta</taxon>
        <taxon>Magnoliopsida</taxon>
        <taxon>eudicotyledons</taxon>
        <taxon>Gunneridae</taxon>
        <taxon>Pentapetalae</taxon>
        <taxon>rosids</taxon>
        <taxon>fabids</taxon>
        <taxon>Cucurbitales</taxon>
        <taxon>Cucurbitaceae</taxon>
        <taxon>Momordiceae</taxon>
        <taxon>Momordica</taxon>
    </lineage>
</organism>
<keyword evidence="4" id="KW-0378">Hydrolase</keyword>
<dbReference type="Gene3D" id="3.40.50.10140">
    <property type="entry name" value="Toll/interleukin-1 receptor homology (TIR) domain"/>
    <property type="match status" value="1"/>
</dbReference>
<accession>A0A6J1CL15</accession>
<dbReference type="GO" id="GO:0043531">
    <property type="term" value="F:ADP binding"/>
    <property type="evidence" value="ECO:0007669"/>
    <property type="project" value="InterPro"/>
</dbReference>
<evidence type="ECO:0000256" key="4">
    <source>
        <dbReference type="ARBA" id="ARBA00022801"/>
    </source>
</evidence>
<dbReference type="SUPFAM" id="SSF52200">
    <property type="entry name" value="Toll/Interleukin receptor TIR domain"/>
    <property type="match status" value="1"/>
</dbReference>
<dbReference type="Pfam" id="PF20160">
    <property type="entry name" value="C-JID"/>
    <property type="match status" value="1"/>
</dbReference>
<evidence type="ECO:0000256" key="7">
    <source>
        <dbReference type="SAM" id="MobiDB-lite"/>
    </source>
</evidence>
<dbReference type="InterPro" id="IPR002182">
    <property type="entry name" value="NB-ARC"/>
</dbReference>
<dbReference type="EC" id="3.2.2.6" evidence="1"/>
<name>A0A6J1CL15_MOMCH</name>
<evidence type="ECO:0000313" key="9">
    <source>
        <dbReference type="Proteomes" id="UP000504603"/>
    </source>
</evidence>
<dbReference type="Pfam" id="PF01582">
    <property type="entry name" value="TIR"/>
    <property type="match status" value="1"/>
</dbReference>
<gene>
    <name evidence="10" type="primary">LOC111012122</name>
</gene>
<dbReference type="SUPFAM" id="SSF52540">
    <property type="entry name" value="P-loop containing nucleoside triphosphate hydrolases"/>
    <property type="match status" value="1"/>
</dbReference>
<sequence length="1631" mass="188198">MQLEESREEKPINNRRGGHDFPLVSFLYPIQFPFNFQVLFSATMEVPSTAPPNRPRMTYDVFISFRGEDTRNNFVGFLYEALHQLGIMTFMDDRKLLIGDDLSENLMKAIEESRSSIVVLSKDYASSKWCLKELVKIMDCMSETTHQVLPVFYHVDPSHVRHQSGNFKKSFDEHEEDAKKITGQQKEKYLVEVKNWKDSMTKIGNLTGEVVTQHSSEVNIVKKITNQIFERWRPKIATSDKNLVGMTYQLLKMNVKLGLGLDDVRFVGIVGMGGIGKTTIAKVVYDCIKSNFEGSCFLRVFGGSSKQNNLLSLQEQLLSRLFLKENVRMWDEDYGAEMIKNQLCSRKVLLVLDGVEEKEQLEMLARSPDWFGPGSRIIITTRNKEILHQPYEIIEYKLKLLDADSALQLFCNRAFGIDYIDSNFMNLSKEILEKLGRLPLALKVIGSYLNKKEEVIWKETLYRLIKVDEKNLFEVLKISYDGLGVESQKVFLDLACLFHGRKKDKVIEILECFGYSPYSELQLFMERCLLEVSPTKILMHDLVVALGQEIVHRESLTQPGKQSRIWFQEDVDRVFTVKHGLKYTEGIVLNLEKKQKELILEAKSFTDMTYLRILEISNVQLSGNINFLSNLLGFINWPGYPSKCLPPNFQSRCLLELHLPLSSIEILWEGKKDFEKLKVIDVSDSKYLLGTPDFSKVPNLERLVLRNCRKLYHIHPSINDLNRLRLLDLSNCSSFKSFSSHLRCKSLEGLILSESGLTSSPKFEVNMEHLSRLHLVGTPIKQLHSSIGCLIGLVLLDLRNCIMLSSLPSEIGNLKSLQVLLLEGCKSLDQIPPSLGNAQCLEYLDIGKTSICQAPPTIHYLENLKRLNCEGLSRKIWHSLLPRDIQRSNRQISGLGFGLKSLEHLCLKNCNLVDEDIPEDLHCFSSLESLDLSGNHFVQYPKSINHLVNLKQLMFHDCFKLQQIPKPSINLEPKFSSVESGMPIDQSLPCQLDKPFRLEYGSEIKSKLDPKTYEELILERATFGTTCDKAEILECFDEIREGNSVEVEYNQVKNDANIIYGVVLSASIQCSKNTSHNEVDTFYCNFSIELETDMNPTITVFYGTFALTSRIRFWTLFIPSHKLPKSTSMQNSLCSFKATIKYEVSSVHIQMCGASILSHQNASQFMAKMFSRMYCIQEKFQTFIVGGNHWSECNCDEPETVEHNYLIQFVENERDSFSLLRRNLKSILRRTYEDTKHIFPFYFFPQNQVPSWFRIQQLNDTVKMKLPPNMFREKKWMGLAMFAVFSVERNSEFVKDHPFSWQIDIDENGTYLKRVRSYAFHSPHMIPLQLLWSSSKILFMIFKPRETSPYVQDKSNHLYVKFLTNSTSLKVELCGARLVYQHNVDGFIHKIVDCVLKSEQKQCQNYSHKILRDLLATYQQPIWKKVATSTSNNPTQHLSTETLRHESSQRPPFKERIQDRYKSKFNSIIHGKEIPNFFISRSMGNEATIRIPEIVNFIEYHVGVLMCAVVTISKLIEKLERIPEPQSGIKVLDLKCEFGVDSHEVKPKHHLLVPAKVLLSQCRTSFIWLFFIPLSAFHIPLKYCNYFRSMVSSNYEELLDVQQCGLHLLHARERKMVDNFLTTSQFLHQQP</sequence>
<evidence type="ECO:0000313" key="10">
    <source>
        <dbReference type="RefSeq" id="XP_022141862.1"/>
    </source>
</evidence>
<feature type="domain" description="TIR" evidence="8">
    <location>
        <begin position="57"/>
        <end position="214"/>
    </location>
</feature>
<keyword evidence="3" id="KW-0677">Repeat</keyword>
<dbReference type="Gene3D" id="3.80.10.10">
    <property type="entry name" value="Ribonuclease Inhibitor"/>
    <property type="match status" value="2"/>
</dbReference>
<keyword evidence="9" id="KW-1185">Reference proteome</keyword>
<dbReference type="SUPFAM" id="SSF52058">
    <property type="entry name" value="L domain-like"/>
    <property type="match status" value="1"/>
</dbReference>
<feature type="compositionally biased region" description="Polar residues" evidence="7">
    <location>
        <begin position="1428"/>
        <end position="1441"/>
    </location>
</feature>
<keyword evidence="2" id="KW-0433">Leucine-rich repeat</keyword>
<evidence type="ECO:0000256" key="1">
    <source>
        <dbReference type="ARBA" id="ARBA00011982"/>
    </source>
</evidence>
<dbReference type="InterPro" id="IPR027417">
    <property type="entry name" value="P-loop_NTPase"/>
</dbReference>
<evidence type="ECO:0000256" key="5">
    <source>
        <dbReference type="ARBA" id="ARBA00023027"/>
    </source>
</evidence>
<dbReference type="GO" id="GO:0007165">
    <property type="term" value="P:signal transduction"/>
    <property type="evidence" value="ECO:0007669"/>
    <property type="project" value="InterPro"/>
</dbReference>
<feature type="compositionally biased region" description="Basic and acidic residues" evidence="7">
    <location>
        <begin position="1442"/>
        <end position="1453"/>
    </location>
</feature>
<dbReference type="InterPro" id="IPR045344">
    <property type="entry name" value="C-JID"/>
</dbReference>
<dbReference type="SMART" id="SM00255">
    <property type="entry name" value="TIR"/>
    <property type="match status" value="1"/>
</dbReference>
<dbReference type="Pfam" id="PF00931">
    <property type="entry name" value="NB-ARC"/>
    <property type="match status" value="1"/>
</dbReference>
<dbReference type="Pfam" id="PF23282">
    <property type="entry name" value="WHD_ROQ1"/>
    <property type="match status" value="1"/>
</dbReference>
<dbReference type="GO" id="GO:0006952">
    <property type="term" value="P:defense response"/>
    <property type="evidence" value="ECO:0007669"/>
    <property type="project" value="InterPro"/>
</dbReference>
<dbReference type="Proteomes" id="UP000504603">
    <property type="component" value="Unplaced"/>
</dbReference>
<evidence type="ECO:0000259" key="8">
    <source>
        <dbReference type="PROSITE" id="PS50104"/>
    </source>
</evidence>
<evidence type="ECO:0000256" key="2">
    <source>
        <dbReference type="ARBA" id="ARBA00022614"/>
    </source>
</evidence>
<dbReference type="InterPro" id="IPR000157">
    <property type="entry name" value="TIR_dom"/>
</dbReference>
<dbReference type="GO" id="GO:0061809">
    <property type="term" value="F:NAD+ nucleosidase activity, cyclic ADP-ribose generating"/>
    <property type="evidence" value="ECO:0007669"/>
    <property type="project" value="UniProtKB-EC"/>
</dbReference>
<evidence type="ECO:0000256" key="3">
    <source>
        <dbReference type="ARBA" id="ARBA00022737"/>
    </source>
</evidence>
<dbReference type="KEGG" id="mcha:111012122"/>
<dbReference type="PRINTS" id="PR00364">
    <property type="entry name" value="DISEASERSIST"/>
</dbReference>
<dbReference type="InterPro" id="IPR035897">
    <property type="entry name" value="Toll_tir_struct_dom_sf"/>
</dbReference>
<proteinExistence type="predicted"/>
<dbReference type="PROSITE" id="PS50104">
    <property type="entry name" value="TIR"/>
    <property type="match status" value="1"/>
</dbReference>
<dbReference type="InterPro" id="IPR058192">
    <property type="entry name" value="WHD_ROQ1-like"/>
</dbReference>
<dbReference type="FunFam" id="3.40.50.10140:FF:000007">
    <property type="entry name" value="Disease resistance protein (TIR-NBS-LRR class)"/>
    <property type="match status" value="1"/>
</dbReference>